<feature type="transmembrane region" description="Helical" evidence="5">
    <location>
        <begin position="12"/>
        <end position="35"/>
    </location>
</feature>
<dbReference type="PANTHER" id="PTHR22943:SF137">
    <property type="entry name" value="SEVEN TM RECEPTOR"/>
    <property type="match status" value="1"/>
</dbReference>
<dbReference type="PROSITE" id="PS50262">
    <property type="entry name" value="G_PROTEIN_RECEP_F1_2"/>
    <property type="match status" value="1"/>
</dbReference>
<keyword evidence="3 5" id="KW-1133">Transmembrane helix</keyword>
<accession>A0A6A5G5F5</accession>
<keyword evidence="2 5" id="KW-0812">Transmembrane</keyword>
<dbReference type="CTD" id="78778134"/>
<evidence type="ECO:0000256" key="2">
    <source>
        <dbReference type="ARBA" id="ARBA00022692"/>
    </source>
</evidence>
<dbReference type="EMBL" id="WUAV01000006">
    <property type="protein sequence ID" value="KAF1749824.1"/>
    <property type="molecule type" value="Genomic_DNA"/>
</dbReference>
<dbReference type="GO" id="GO:0042048">
    <property type="term" value="P:olfactory behavior"/>
    <property type="evidence" value="ECO:0007669"/>
    <property type="project" value="TreeGrafter"/>
</dbReference>
<dbReference type="SUPFAM" id="SSF81321">
    <property type="entry name" value="Family A G protein-coupled receptor-like"/>
    <property type="match status" value="1"/>
</dbReference>
<keyword evidence="4 5" id="KW-0472">Membrane</keyword>
<comment type="caution">
    <text evidence="7">The sequence shown here is derived from an EMBL/GenBank/DDBJ whole genome shotgun (WGS) entry which is preliminary data.</text>
</comment>
<dbReference type="KEGG" id="crq:GCK72_026293"/>
<evidence type="ECO:0000256" key="5">
    <source>
        <dbReference type="SAM" id="Phobius"/>
    </source>
</evidence>
<dbReference type="GO" id="GO:0005886">
    <property type="term" value="C:plasma membrane"/>
    <property type="evidence" value="ECO:0007669"/>
    <property type="project" value="TreeGrafter"/>
</dbReference>
<dbReference type="PANTHER" id="PTHR22943">
    <property type="entry name" value="7-TRANSMEMBRANE DOMAIN RECEPTOR C.ELEGANS"/>
    <property type="match status" value="1"/>
</dbReference>
<dbReference type="InterPro" id="IPR019428">
    <property type="entry name" value="7TM_GPCR_serpentine_rcpt_Str"/>
</dbReference>
<evidence type="ECO:0000256" key="1">
    <source>
        <dbReference type="ARBA" id="ARBA00004370"/>
    </source>
</evidence>
<protein>
    <recommendedName>
        <fullName evidence="6">G-protein coupled receptors family 1 profile domain-containing protein</fullName>
    </recommendedName>
</protein>
<dbReference type="GeneID" id="78778134"/>
<dbReference type="Pfam" id="PF10326">
    <property type="entry name" value="7TM_GPCR_Str"/>
    <property type="match status" value="1"/>
</dbReference>
<evidence type="ECO:0000313" key="8">
    <source>
        <dbReference type="Proteomes" id="UP000483820"/>
    </source>
</evidence>
<dbReference type="InterPro" id="IPR017452">
    <property type="entry name" value="GPCR_Rhodpsn_7TM"/>
</dbReference>
<dbReference type="RefSeq" id="XP_053580380.1">
    <property type="nucleotide sequence ID" value="XM_053736814.1"/>
</dbReference>
<feature type="transmembrane region" description="Helical" evidence="5">
    <location>
        <begin position="137"/>
        <end position="159"/>
    </location>
</feature>
<sequence>MNSCSNKWLSVTYFTECLGCFLSFLMNAIFLILLCKKQKTPFGNYQYLMAAFSGIGMFYSLCSFLIKPNFYVTENYFIIFTVFNNLILPKNLGSISLAIYGSCYAMMLSLITIQFYYRFTSVSDPMSLARRFSLKALPFWALLVILFSGLFGSLSYILYGPNVNKDSQLSQDFYTTYCLYSDEYVYIGPQYSFHDMENKKIYHILSIGGICITAIMLWATFLIVVYFIYRIYKVLAERGMPCYASKKLQRQLFKTLILQSLIPIMCMYIPLTFMFVFSMFGVGSGSVANLISIFAAIYPSLDPLLAMMCIKSMKAIIKNIICCSRNRRVQIDVVDTDYTDLRVVYALQDISVRNGDAVA</sequence>
<evidence type="ECO:0000259" key="6">
    <source>
        <dbReference type="PROSITE" id="PS50262"/>
    </source>
</evidence>
<dbReference type="GO" id="GO:0038022">
    <property type="term" value="F:G protein-coupled olfactory receptor activity"/>
    <property type="evidence" value="ECO:0007669"/>
    <property type="project" value="TreeGrafter"/>
</dbReference>
<reference evidence="7 8" key="1">
    <citation type="submission" date="2019-12" db="EMBL/GenBank/DDBJ databases">
        <title>Chromosome-level assembly of the Caenorhabditis remanei genome.</title>
        <authorList>
            <person name="Teterina A.A."/>
            <person name="Willis J.H."/>
            <person name="Phillips P.C."/>
        </authorList>
    </citation>
    <scope>NUCLEOTIDE SEQUENCE [LARGE SCALE GENOMIC DNA]</scope>
    <source>
        <strain evidence="7 8">PX506</strain>
        <tissue evidence="7">Whole organism</tissue>
    </source>
</reference>
<feature type="transmembrane region" description="Helical" evidence="5">
    <location>
        <begin position="47"/>
        <end position="66"/>
    </location>
</feature>
<organism evidence="7 8">
    <name type="scientific">Caenorhabditis remanei</name>
    <name type="common">Caenorhabditis vulgaris</name>
    <dbReference type="NCBI Taxonomy" id="31234"/>
    <lineage>
        <taxon>Eukaryota</taxon>
        <taxon>Metazoa</taxon>
        <taxon>Ecdysozoa</taxon>
        <taxon>Nematoda</taxon>
        <taxon>Chromadorea</taxon>
        <taxon>Rhabditida</taxon>
        <taxon>Rhabditina</taxon>
        <taxon>Rhabditomorpha</taxon>
        <taxon>Rhabditoidea</taxon>
        <taxon>Rhabditidae</taxon>
        <taxon>Peloderinae</taxon>
        <taxon>Caenorhabditis</taxon>
    </lineage>
</organism>
<dbReference type="Gene3D" id="1.20.1070.10">
    <property type="entry name" value="Rhodopsin 7-helix transmembrane proteins"/>
    <property type="match status" value="1"/>
</dbReference>
<evidence type="ECO:0000313" key="7">
    <source>
        <dbReference type="EMBL" id="KAF1749824.1"/>
    </source>
</evidence>
<feature type="transmembrane region" description="Helical" evidence="5">
    <location>
        <begin position="256"/>
        <end position="281"/>
    </location>
</feature>
<feature type="transmembrane region" description="Helical" evidence="5">
    <location>
        <begin position="201"/>
        <end position="229"/>
    </location>
</feature>
<name>A0A6A5G5F5_CAERE</name>
<dbReference type="AlphaFoldDB" id="A0A6A5G5F5"/>
<feature type="domain" description="G-protein coupled receptors family 1 profile" evidence="6">
    <location>
        <begin position="26"/>
        <end position="306"/>
    </location>
</feature>
<proteinExistence type="predicted"/>
<dbReference type="Proteomes" id="UP000483820">
    <property type="component" value="Chromosome X"/>
</dbReference>
<feature type="transmembrane region" description="Helical" evidence="5">
    <location>
        <begin position="287"/>
        <end position="310"/>
    </location>
</feature>
<comment type="subcellular location">
    <subcellularLocation>
        <location evidence="1">Membrane</location>
    </subcellularLocation>
</comment>
<evidence type="ECO:0000256" key="4">
    <source>
        <dbReference type="ARBA" id="ARBA00023136"/>
    </source>
</evidence>
<gene>
    <name evidence="7" type="ORF">GCK72_026293</name>
</gene>
<evidence type="ECO:0000256" key="3">
    <source>
        <dbReference type="ARBA" id="ARBA00022989"/>
    </source>
</evidence>
<feature type="transmembrane region" description="Helical" evidence="5">
    <location>
        <begin position="97"/>
        <end position="117"/>
    </location>
</feature>